<dbReference type="Gene3D" id="1.20.1280.170">
    <property type="entry name" value="Exocyst complex component Exo70"/>
    <property type="match status" value="1"/>
</dbReference>
<keyword evidence="3" id="KW-0653">Protein transport</keyword>
<comment type="similarity">
    <text evidence="1 3">Belongs to the EXO70 family.</text>
</comment>
<evidence type="ECO:0000256" key="2">
    <source>
        <dbReference type="ARBA" id="ARBA00022448"/>
    </source>
</evidence>
<dbReference type="GO" id="GO:0006887">
    <property type="term" value="P:exocytosis"/>
    <property type="evidence" value="ECO:0007669"/>
    <property type="project" value="UniProtKB-KW"/>
</dbReference>
<name>A0A9R1REF3_TRITD</name>
<dbReference type="EMBL" id="LT934113">
    <property type="protein sequence ID" value="VAH38457.1"/>
    <property type="molecule type" value="Genomic_DNA"/>
</dbReference>
<proteinExistence type="inferred from homology"/>
<sequence length="495" mass="55450">MTGRLAAVPKETTDGATAATCPPRCMYRDWIRTVAVSGAQIRSTLFSNSHPGQSGSSIDSGASDSYPSKSSGRSSGLAAPDLGAHELTTIARQMVSDGYTKRVVEAFSATSPAPSLENWFSELDVDWILQIGNEHGSWWQLQLGDNSALSLRDMVERWIRALTVIAGSIGELVFARHETSKVARFGTLSIAKMLEFVDAIVPAPKAENLRAVLDMYICASNVSYMFTPLDMSPEAQIIFTETASSLGTTRNKLNNAILSTMMEVRTLMEDDDSWAIEIPRGGGDVHRNTRFMVDCIVSMRKARASTENCTPSDNTVNLGDLIDATFDYLRDLLRRKSEFCSGPSLRYIFLLNNSNFIANMFEPSVPLDLELWSLHHRLKRQCGKYIDSYLDISWGHVTSCIPKSYFSRPLIHRWSNTSLLINFELAFHKTYQTQKFWKVPEPRLRCLPRKNIAERVVSSYRNCLEENPELEKHVNRGTSSSPEILMEMLGELFEG</sequence>
<dbReference type="InterPro" id="IPR004140">
    <property type="entry name" value="Exo70"/>
</dbReference>
<dbReference type="Pfam" id="PF03081">
    <property type="entry name" value="Exo70_C"/>
    <property type="match status" value="1"/>
</dbReference>
<dbReference type="Proteomes" id="UP000324705">
    <property type="component" value="Chromosome 2A"/>
</dbReference>
<dbReference type="PANTHER" id="PTHR12542">
    <property type="entry name" value="EXOCYST COMPLEX PROTEIN EXO70"/>
    <property type="match status" value="1"/>
</dbReference>
<dbReference type="InterPro" id="IPR046364">
    <property type="entry name" value="Exo70_C"/>
</dbReference>
<evidence type="ECO:0000313" key="6">
    <source>
        <dbReference type="EMBL" id="VAH38457.1"/>
    </source>
</evidence>
<dbReference type="GO" id="GO:0000145">
    <property type="term" value="C:exocyst"/>
    <property type="evidence" value="ECO:0007669"/>
    <property type="project" value="InterPro"/>
</dbReference>
<keyword evidence="7" id="KW-1185">Reference proteome</keyword>
<dbReference type="PANTHER" id="PTHR12542:SF155">
    <property type="entry name" value="EXOCYST SUBUNIT EXO70 FAMILY PROTEIN"/>
    <property type="match status" value="1"/>
</dbReference>
<evidence type="ECO:0000256" key="4">
    <source>
        <dbReference type="SAM" id="MobiDB-lite"/>
    </source>
</evidence>
<dbReference type="GO" id="GO:0005546">
    <property type="term" value="F:phosphatidylinositol-4,5-bisphosphate binding"/>
    <property type="evidence" value="ECO:0007669"/>
    <property type="project" value="InterPro"/>
</dbReference>
<accession>A0A9R1REF3</accession>
<keyword evidence="2 3" id="KW-0813">Transport</keyword>
<dbReference type="SUPFAM" id="SSF74788">
    <property type="entry name" value="Cullin repeat-like"/>
    <property type="match status" value="1"/>
</dbReference>
<dbReference type="InterPro" id="IPR016159">
    <property type="entry name" value="Cullin_repeat-like_dom_sf"/>
</dbReference>
<dbReference type="GO" id="GO:0015031">
    <property type="term" value="P:protein transport"/>
    <property type="evidence" value="ECO:0007669"/>
    <property type="project" value="UniProtKB-KW"/>
</dbReference>
<feature type="domain" description="Exocyst complex subunit Exo70 C-terminal" evidence="5">
    <location>
        <begin position="187"/>
        <end position="489"/>
    </location>
</feature>
<gene>
    <name evidence="6" type="ORF">TRITD_2Av1G282430</name>
</gene>
<evidence type="ECO:0000256" key="1">
    <source>
        <dbReference type="ARBA" id="ARBA00006756"/>
    </source>
</evidence>
<reference evidence="6 7" key="1">
    <citation type="submission" date="2017-09" db="EMBL/GenBank/DDBJ databases">
        <authorList>
            <consortium name="International Durum Wheat Genome Sequencing Consortium (IDWGSC)"/>
            <person name="Milanesi L."/>
        </authorList>
    </citation>
    <scope>NUCLEOTIDE SEQUENCE [LARGE SCALE GENOMIC DNA]</scope>
    <source>
        <strain evidence="7">cv. Svevo</strain>
    </source>
</reference>
<organism evidence="6 7">
    <name type="scientific">Triticum turgidum subsp. durum</name>
    <name type="common">Durum wheat</name>
    <name type="synonym">Triticum durum</name>
    <dbReference type="NCBI Taxonomy" id="4567"/>
    <lineage>
        <taxon>Eukaryota</taxon>
        <taxon>Viridiplantae</taxon>
        <taxon>Streptophyta</taxon>
        <taxon>Embryophyta</taxon>
        <taxon>Tracheophyta</taxon>
        <taxon>Spermatophyta</taxon>
        <taxon>Magnoliopsida</taxon>
        <taxon>Liliopsida</taxon>
        <taxon>Poales</taxon>
        <taxon>Poaceae</taxon>
        <taxon>BOP clade</taxon>
        <taxon>Pooideae</taxon>
        <taxon>Triticodae</taxon>
        <taxon>Triticeae</taxon>
        <taxon>Triticinae</taxon>
        <taxon>Triticum</taxon>
    </lineage>
</organism>
<keyword evidence="3" id="KW-0268">Exocytosis</keyword>
<feature type="region of interest" description="Disordered" evidence="4">
    <location>
        <begin position="45"/>
        <end position="80"/>
    </location>
</feature>
<evidence type="ECO:0000313" key="7">
    <source>
        <dbReference type="Proteomes" id="UP000324705"/>
    </source>
</evidence>
<evidence type="ECO:0000256" key="3">
    <source>
        <dbReference type="RuleBase" id="RU365026"/>
    </source>
</evidence>
<protein>
    <recommendedName>
        <fullName evidence="3">Exocyst subunit Exo70 family protein</fullName>
    </recommendedName>
</protein>
<evidence type="ECO:0000259" key="5">
    <source>
        <dbReference type="Pfam" id="PF03081"/>
    </source>
</evidence>
<dbReference type="OMA" id="DMYICAS"/>
<feature type="compositionally biased region" description="Low complexity" evidence="4">
    <location>
        <begin position="54"/>
        <end position="75"/>
    </location>
</feature>
<dbReference type="Gramene" id="TRITD2Av1G282430.1">
    <property type="protein sequence ID" value="TRITD2Av1G282430.1"/>
    <property type="gene ID" value="TRITD2Av1G282430"/>
</dbReference>
<comment type="function">
    <text evidence="3">Component of the exocyst complex.</text>
</comment>
<dbReference type="AlphaFoldDB" id="A0A9R1REF3"/>